<keyword evidence="3" id="KW-1185">Reference proteome</keyword>
<gene>
    <name evidence="2" type="ORF">CYCCA115_LOCUS20839</name>
</gene>
<proteinExistence type="predicted"/>
<evidence type="ECO:0000313" key="3">
    <source>
        <dbReference type="Proteomes" id="UP001295423"/>
    </source>
</evidence>
<comment type="caution">
    <text evidence="2">The sequence shown here is derived from an EMBL/GenBank/DDBJ whole genome shotgun (WGS) entry which is preliminary data.</text>
</comment>
<dbReference type="EMBL" id="CAKOGP040002202">
    <property type="protein sequence ID" value="CAJ1964879.1"/>
    <property type="molecule type" value="Genomic_DNA"/>
</dbReference>
<reference evidence="2" key="1">
    <citation type="submission" date="2023-08" db="EMBL/GenBank/DDBJ databases">
        <authorList>
            <person name="Audoor S."/>
            <person name="Bilcke G."/>
        </authorList>
    </citation>
    <scope>NUCLEOTIDE SEQUENCE</scope>
</reference>
<evidence type="ECO:0000313" key="2">
    <source>
        <dbReference type="EMBL" id="CAJ1964879.1"/>
    </source>
</evidence>
<dbReference type="AlphaFoldDB" id="A0AAD2G6M1"/>
<sequence>MSIPSIIEATDNVISKSVSLITLESVLSDSSIRFQHKEEKFGRRMSQGPVVKPTRKRSSHELLVVFELHDTVPVTNNGNLRNATFPDDDTRKSARLARLESVLSSDASYSSSITPRAKSPPCKDPLLERYMKLVEEAKSKAPQKPRRKSSSSRITASTMPLAMPVRKASMADGLHGLFPNHRRRESV</sequence>
<organism evidence="2 3">
    <name type="scientific">Cylindrotheca closterium</name>
    <dbReference type="NCBI Taxonomy" id="2856"/>
    <lineage>
        <taxon>Eukaryota</taxon>
        <taxon>Sar</taxon>
        <taxon>Stramenopiles</taxon>
        <taxon>Ochrophyta</taxon>
        <taxon>Bacillariophyta</taxon>
        <taxon>Bacillariophyceae</taxon>
        <taxon>Bacillariophycidae</taxon>
        <taxon>Bacillariales</taxon>
        <taxon>Bacillariaceae</taxon>
        <taxon>Cylindrotheca</taxon>
    </lineage>
</organism>
<name>A0AAD2G6M1_9STRA</name>
<feature type="compositionally biased region" description="Basic residues" evidence="1">
    <location>
        <begin position="141"/>
        <end position="150"/>
    </location>
</feature>
<evidence type="ECO:0000256" key="1">
    <source>
        <dbReference type="SAM" id="MobiDB-lite"/>
    </source>
</evidence>
<dbReference type="Proteomes" id="UP001295423">
    <property type="component" value="Unassembled WGS sequence"/>
</dbReference>
<feature type="region of interest" description="Disordered" evidence="1">
    <location>
        <begin position="136"/>
        <end position="187"/>
    </location>
</feature>
<protein>
    <submittedName>
        <fullName evidence="2">Uncharacterized protein</fullName>
    </submittedName>
</protein>
<accession>A0AAD2G6M1</accession>